<reference evidence="1" key="1">
    <citation type="submission" date="2022-04" db="EMBL/GenBank/DDBJ databases">
        <title>Genome of the entomopathogenic fungus Entomophthora muscae.</title>
        <authorList>
            <person name="Elya C."/>
            <person name="Lovett B.R."/>
            <person name="Lee E."/>
            <person name="Macias A.M."/>
            <person name="Hajek A.E."/>
            <person name="De Bivort B.L."/>
            <person name="Kasson M.T."/>
            <person name="De Fine Licht H.H."/>
            <person name="Stajich J.E."/>
        </authorList>
    </citation>
    <scope>NUCLEOTIDE SEQUENCE</scope>
    <source>
        <strain evidence="1">Berkeley</strain>
    </source>
</reference>
<evidence type="ECO:0000313" key="2">
    <source>
        <dbReference type="Proteomes" id="UP001165960"/>
    </source>
</evidence>
<evidence type="ECO:0000313" key="1">
    <source>
        <dbReference type="EMBL" id="KAJ9080128.1"/>
    </source>
</evidence>
<name>A0ACC2TZS9_9FUNG</name>
<comment type="caution">
    <text evidence="1">The sequence shown here is derived from an EMBL/GenBank/DDBJ whole genome shotgun (WGS) entry which is preliminary data.</text>
</comment>
<dbReference type="Proteomes" id="UP001165960">
    <property type="component" value="Unassembled WGS sequence"/>
</dbReference>
<sequence>MTWAQFYKYCPQFCSAFKQAVADTFTRKKPEQLLTNVGAPRTLGTVDGVPTTIILDGGSYTNIVTKHFLDHLGITDIAPSTAHYILADGRQAPCIGTVQGLQVQIDGVSSIIDATVFDHCHFNLIMGRKTMKDFCITTHYETDLWIICCG</sequence>
<gene>
    <name evidence="1" type="ORF">DSO57_1028318</name>
</gene>
<accession>A0ACC2TZS9</accession>
<organism evidence="1 2">
    <name type="scientific">Entomophthora muscae</name>
    <dbReference type="NCBI Taxonomy" id="34485"/>
    <lineage>
        <taxon>Eukaryota</taxon>
        <taxon>Fungi</taxon>
        <taxon>Fungi incertae sedis</taxon>
        <taxon>Zoopagomycota</taxon>
        <taxon>Entomophthoromycotina</taxon>
        <taxon>Entomophthoromycetes</taxon>
        <taxon>Entomophthorales</taxon>
        <taxon>Entomophthoraceae</taxon>
        <taxon>Entomophthora</taxon>
    </lineage>
</organism>
<dbReference type="EMBL" id="QTSX02001599">
    <property type="protein sequence ID" value="KAJ9080128.1"/>
    <property type="molecule type" value="Genomic_DNA"/>
</dbReference>
<proteinExistence type="predicted"/>
<keyword evidence="2" id="KW-1185">Reference proteome</keyword>
<protein>
    <submittedName>
        <fullName evidence="1">Uncharacterized protein</fullName>
    </submittedName>
</protein>